<protein>
    <submittedName>
        <fullName evidence="1">Uncharacterized protein</fullName>
    </submittedName>
</protein>
<gene>
    <name evidence="1" type="ORF">ALC57_01240</name>
</gene>
<name>A0A151JQ13_9HYME</name>
<dbReference type="AlphaFoldDB" id="A0A151JQ13"/>
<dbReference type="Proteomes" id="UP000078492">
    <property type="component" value="Unassembled WGS sequence"/>
</dbReference>
<sequence>MYRSILRMPTFRKPCSPLHQDQKQPDTELFLRTVPFILRYLLEWWGRGRRELYMVVQYQAAPRADEVDCKVHETLAFQEWIWTQRKLAKHIIFI</sequence>
<reference evidence="1 2" key="1">
    <citation type="submission" date="2015-09" db="EMBL/GenBank/DDBJ databases">
        <title>Trachymyrmex cornetzi WGS genome.</title>
        <authorList>
            <person name="Nygaard S."/>
            <person name="Hu H."/>
            <person name="Boomsma J."/>
            <person name="Zhang G."/>
        </authorList>
    </citation>
    <scope>NUCLEOTIDE SEQUENCE [LARGE SCALE GENOMIC DNA]</scope>
    <source>
        <strain evidence="1">Tcor2-1</strain>
        <tissue evidence="1">Whole body</tissue>
    </source>
</reference>
<dbReference type="EMBL" id="KQ978679">
    <property type="protein sequence ID" value="KYN29323.1"/>
    <property type="molecule type" value="Genomic_DNA"/>
</dbReference>
<accession>A0A151JQ13</accession>
<organism evidence="1 2">
    <name type="scientific">Trachymyrmex cornetzi</name>
    <dbReference type="NCBI Taxonomy" id="471704"/>
    <lineage>
        <taxon>Eukaryota</taxon>
        <taxon>Metazoa</taxon>
        <taxon>Ecdysozoa</taxon>
        <taxon>Arthropoda</taxon>
        <taxon>Hexapoda</taxon>
        <taxon>Insecta</taxon>
        <taxon>Pterygota</taxon>
        <taxon>Neoptera</taxon>
        <taxon>Endopterygota</taxon>
        <taxon>Hymenoptera</taxon>
        <taxon>Apocrita</taxon>
        <taxon>Aculeata</taxon>
        <taxon>Formicoidea</taxon>
        <taxon>Formicidae</taxon>
        <taxon>Myrmicinae</taxon>
        <taxon>Trachymyrmex</taxon>
    </lineage>
</organism>
<proteinExistence type="predicted"/>
<evidence type="ECO:0000313" key="1">
    <source>
        <dbReference type="EMBL" id="KYN29323.1"/>
    </source>
</evidence>
<evidence type="ECO:0000313" key="2">
    <source>
        <dbReference type="Proteomes" id="UP000078492"/>
    </source>
</evidence>
<keyword evidence="2" id="KW-1185">Reference proteome</keyword>